<protein>
    <recommendedName>
        <fullName evidence="1">Aminoglycoside phosphotransferase domain-containing protein</fullName>
    </recommendedName>
</protein>
<evidence type="ECO:0000313" key="3">
    <source>
        <dbReference type="Proteomes" id="UP001499843"/>
    </source>
</evidence>
<comment type="caution">
    <text evidence="2">The sequence shown here is derived from an EMBL/GenBank/DDBJ whole genome shotgun (WGS) entry which is preliminary data.</text>
</comment>
<dbReference type="EMBL" id="BAAAQX010000006">
    <property type="protein sequence ID" value="GAA2207476.1"/>
    <property type="molecule type" value="Genomic_DNA"/>
</dbReference>
<dbReference type="InterPro" id="IPR011009">
    <property type="entry name" value="Kinase-like_dom_sf"/>
</dbReference>
<feature type="domain" description="Aminoglycoside phosphotransferase" evidence="1">
    <location>
        <begin position="31"/>
        <end position="248"/>
    </location>
</feature>
<proteinExistence type="predicted"/>
<accession>A0ABP5P6R5</accession>
<organism evidence="2 3">
    <name type="scientific">Nonomuraea monospora</name>
    <dbReference type="NCBI Taxonomy" id="568818"/>
    <lineage>
        <taxon>Bacteria</taxon>
        <taxon>Bacillati</taxon>
        <taxon>Actinomycetota</taxon>
        <taxon>Actinomycetes</taxon>
        <taxon>Streptosporangiales</taxon>
        <taxon>Streptosporangiaceae</taxon>
        <taxon>Nonomuraea</taxon>
    </lineage>
</organism>
<dbReference type="Gene3D" id="3.90.1200.10">
    <property type="match status" value="1"/>
</dbReference>
<dbReference type="SUPFAM" id="SSF56112">
    <property type="entry name" value="Protein kinase-like (PK-like)"/>
    <property type="match status" value="1"/>
</dbReference>
<gene>
    <name evidence="2" type="ORF">GCM10009850_029340</name>
</gene>
<dbReference type="InterPro" id="IPR002575">
    <property type="entry name" value="Aminoglycoside_PTrfase"/>
</dbReference>
<dbReference type="Proteomes" id="UP001499843">
    <property type="component" value="Unassembled WGS sequence"/>
</dbReference>
<keyword evidence="3" id="KW-1185">Reference proteome</keyword>
<dbReference type="Pfam" id="PF01636">
    <property type="entry name" value="APH"/>
    <property type="match status" value="1"/>
</dbReference>
<sequence length="307" mass="32880">MGSAPPPTGSVMRHDRLLRALAAWSLPVGRAEPLPGGWNSLTWLVTSRTGERYVAKLADAEGAAAFLSGLRVATRAQAGGLTSGAPVPLPSGELVATLDEGVLALLEYVPGRAPDVASPPDLRRMGALLARAHRVLGDGAEELGEEHRWPWPWVSGCLRQVDMPEHVRRAAGRVMEEAREAAPLLRAGVVHGDPGPGSFRLSEHAPARDGLIDWGAVLQAPVLYDLACAAVLTRDTPQALRHFLDGYRTVDPSMARDLDHLDLFVRVRWMANAIYFADRIARGVRRGPGGPAANEEGLAEAYAGMRA</sequence>
<evidence type="ECO:0000313" key="2">
    <source>
        <dbReference type="EMBL" id="GAA2207476.1"/>
    </source>
</evidence>
<name>A0ABP5P6R5_9ACTN</name>
<reference evidence="3" key="1">
    <citation type="journal article" date="2019" name="Int. J. Syst. Evol. Microbiol.">
        <title>The Global Catalogue of Microorganisms (GCM) 10K type strain sequencing project: providing services to taxonomists for standard genome sequencing and annotation.</title>
        <authorList>
            <consortium name="The Broad Institute Genomics Platform"/>
            <consortium name="The Broad Institute Genome Sequencing Center for Infectious Disease"/>
            <person name="Wu L."/>
            <person name="Ma J."/>
        </authorList>
    </citation>
    <scope>NUCLEOTIDE SEQUENCE [LARGE SCALE GENOMIC DNA]</scope>
    <source>
        <strain evidence="3">JCM 16114</strain>
    </source>
</reference>
<evidence type="ECO:0000259" key="1">
    <source>
        <dbReference type="Pfam" id="PF01636"/>
    </source>
</evidence>